<accession>A0A1I6HEB4</accession>
<dbReference type="InterPro" id="IPR044855">
    <property type="entry name" value="CoA-Trfase_III_dom3_sf"/>
</dbReference>
<dbReference type="STRING" id="390270.SAMN04488005_2581"/>
<evidence type="ECO:0000256" key="1">
    <source>
        <dbReference type="ARBA" id="ARBA00022679"/>
    </source>
</evidence>
<evidence type="ECO:0000313" key="2">
    <source>
        <dbReference type="EMBL" id="SFR52708.1"/>
    </source>
</evidence>
<dbReference type="InterPro" id="IPR050483">
    <property type="entry name" value="CoA-transferase_III_domain"/>
</dbReference>
<dbReference type="SUPFAM" id="SSF89796">
    <property type="entry name" value="CoA-transferase family III (CaiB/BaiF)"/>
    <property type="match status" value="1"/>
</dbReference>
<dbReference type="PANTHER" id="PTHR48207:SF4">
    <property type="entry name" value="BLL6097 PROTEIN"/>
    <property type="match status" value="1"/>
</dbReference>
<keyword evidence="3" id="KW-1185">Reference proteome</keyword>
<dbReference type="GO" id="GO:0008410">
    <property type="term" value="F:CoA-transferase activity"/>
    <property type="evidence" value="ECO:0007669"/>
    <property type="project" value="TreeGrafter"/>
</dbReference>
<dbReference type="Proteomes" id="UP000199478">
    <property type="component" value="Unassembled WGS sequence"/>
</dbReference>
<keyword evidence="1 2" id="KW-0808">Transferase</keyword>
<dbReference type="InterPro" id="IPR023606">
    <property type="entry name" value="CoA-Trfase_III_dom_1_sf"/>
</dbReference>
<dbReference type="EMBL" id="FOYP01000002">
    <property type="protein sequence ID" value="SFR52708.1"/>
    <property type="molecule type" value="Genomic_DNA"/>
</dbReference>
<protein>
    <submittedName>
        <fullName evidence="2">Crotonobetainyl-CoA:carnitine CoA-transferase CaiB</fullName>
    </submittedName>
</protein>
<dbReference type="OrthoDB" id="7208981at2"/>
<evidence type="ECO:0000313" key="3">
    <source>
        <dbReference type="Proteomes" id="UP000199478"/>
    </source>
</evidence>
<gene>
    <name evidence="2" type="ORF">SAMN04488005_2581</name>
</gene>
<proteinExistence type="predicted"/>
<dbReference type="Pfam" id="PF02515">
    <property type="entry name" value="CoA_transf_3"/>
    <property type="match status" value="1"/>
</dbReference>
<reference evidence="3" key="1">
    <citation type="submission" date="2016-10" db="EMBL/GenBank/DDBJ databases">
        <authorList>
            <person name="Varghese N."/>
            <person name="Submissions S."/>
        </authorList>
    </citation>
    <scope>NUCLEOTIDE SEQUENCE [LARGE SCALE GENOMIC DNA]</scope>
    <source>
        <strain evidence="3">DSM 26879</strain>
    </source>
</reference>
<name>A0A1I6HEB4_9RHOB</name>
<dbReference type="RefSeq" id="WP_090200894.1">
    <property type="nucleotide sequence ID" value="NZ_FOYP01000002.1"/>
</dbReference>
<dbReference type="AlphaFoldDB" id="A0A1I6HEB4"/>
<dbReference type="Gene3D" id="3.40.50.10540">
    <property type="entry name" value="Crotonobetainyl-coa:carnitine coa-transferase, domain 1"/>
    <property type="match status" value="1"/>
</dbReference>
<dbReference type="InterPro" id="IPR003673">
    <property type="entry name" value="CoA-Trfase_fam_III"/>
</dbReference>
<dbReference type="PANTHER" id="PTHR48207">
    <property type="entry name" value="SUCCINATE--HYDROXYMETHYLGLUTARATE COA-TRANSFERASE"/>
    <property type="match status" value="1"/>
</dbReference>
<organism evidence="2 3">
    <name type="scientific">Yoonia tamlensis</name>
    <dbReference type="NCBI Taxonomy" id="390270"/>
    <lineage>
        <taxon>Bacteria</taxon>
        <taxon>Pseudomonadati</taxon>
        <taxon>Pseudomonadota</taxon>
        <taxon>Alphaproteobacteria</taxon>
        <taxon>Rhodobacterales</taxon>
        <taxon>Paracoccaceae</taxon>
        <taxon>Yoonia</taxon>
    </lineage>
</organism>
<sequence length="386" mass="41242">MFWPLEGILVVDFSQFLAGPYAALRLQDMGARVIKVENPDGGDLCRHHYLSQTRIGTDSTLFHAINRGKQSVTLDLKSAAGLAAARKLVAKADVVIQNFRPSVIDRLGLGYDAVRAINPDVIYGSISGYGTQGDWADTPGQDLLAQARSGVMWLSGNHGAGPVPIGLPLADISTGANLATGILGALLRHARSGQGAHVETSLLESLTDMQFELLTTYLNNGHCLPQRLEQGSAHRYLGAPYGVFDTKEGQLALAMSRLDLLGQALELPEIAAYADAPDASFSARDKIHALIAQRLQKQTAAALETALGRAGLWCAKVLSWDDMLAHGSFQALDMLRTIETQIATAPQPVQFVRAPFRIDGARPQIDSAGPALNADGAEILAEFDAD</sequence>
<dbReference type="Gene3D" id="3.30.1540.10">
    <property type="entry name" value="formyl-coa transferase, domain 3"/>
    <property type="match status" value="1"/>
</dbReference>